<dbReference type="AlphaFoldDB" id="A0A517TS01"/>
<gene>
    <name evidence="3" type="ORF">I41_03080</name>
</gene>
<dbReference type="EMBL" id="CP036339">
    <property type="protein sequence ID" value="QDT71153.1"/>
    <property type="molecule type" value="Genomic_DNA"/>
</dbReference>
<dbReference type="Pfam" id="PF07811">
    <property type="entry name" value="TadE"/>
    <property type="match status" value="1"/>
</dbReference>
<dbReference type="KEGG" id="llh:I41_03080"/>
<evidence type="ECO:0000259" key="2">
    <source>
        <dbReference type="Pfam" id="PF07811"/>
    </source>
</evidence>
<evidence type="ECO:0000313" key="3">
    <source>
        <dbReference type="EMBL" id="QDT71153.1"/>
    </source>
</evidence>
<dbReference type="InterPro" id="IPR012495">
    <property type="entry name" value="TadE-like_dom"/>
</dbReference>
<accession>A0A517TS01</accession>
<protein>
    <submittedName>
        <fullName evidence="3">TadE-like protein</fullName>
    </submittedName>
</protein>
<proteinExistence type="predicted"/>
<reference evidence="3 4" key="1">
    <citation type="submission" date="2019-02" db="EMBL/GenBank/DDBJ databases">
        <title>Deep-cultivation of Planctomycetes and their phenomic and genomic characterization uncovers novel biology.</title>
        <authorList>
            <person name="Wiegand S."/>
            <person name="Jogler M."/>
            <person name="Boedeker C."/>
            <person name="Pinto D."/>
            <person name="Vollmers J."/>
            <person name="Rivas-Marin E."/>
            <person name="Kohn T."/>
            <person name="Peeters S.H."/>
            <person name="Heuer A."/>
            <person name="Rast P."/>
            <person name="Oberbeckmann S."/>
            <person name="Bunk B."/>
            <person name="Jeske O."/>
            <person name="Meyerdierks A."/>
            <person name="Storesund J.E."/>
            <person name="Kallscheuer N."/>
            <person name="Luecker S."/>
            <person name="Lage O.M."/>
            <person name="Pohl T."/>
            <person name="Merkel B.J."/>
            <person name="Hornburger P."/>
            <person name="Mueller R.-W."/>
            <person name="Bruemmer F."/>
            <person name="Labrenz M."/>
            <person name="Spormann A.M."/>
            <person name="Op den Camp H."/>
            <person name="Overmann J."/>
            <person name="Amann R."/>
            <person name="Jetten M.S.M."/>
            <person name="Mascher T."/>
            <person name="Medema M.H."/>
            <person name="Devos D.P."/>
            <person name="Kaster A.-K."/>
            <person name="Ovreas L."/>
            <person name="Rohde M."/>
            <person name="Galperin M.Y."/>
            <person name="Jogler C."/>
        </authorList>
    </citation>
    <scope>NUCLEOTIDE SEQUENCE [LARGE SCALE GENOMIC DNA]</scope>
    <source>
        <strain evidence="3 4">I41</strain>
    </source>
</reference>
<feature type="transmembrane region" description="Helical" evidence="1">
    <location>
        <begin position="21"/>
        <end position="46"/>
    </location>
</feature>
<keyword evidence="1" id="KW-1133">Transmembrane helix</keyword>
<dbReference type="RefSeq" id="WP_145430300.1">
    <property type="nucleotide sequence ID" value="NZ_CP036339.1"/>
</dbReference>
<keyword evidence="4" id="KW-1185">Reference proteome</keyword>
<organism evidence="3 4">
    <name type="scientific">Lacipirellula limnantheis</name>
    <dbReference type="NCBI Taxonomy" id="2528024"/>
    <lineage>
        <taxon>Bacteria</taxon>
        <taxon>Pseudomonadati</taxon>
        <taxon>Planctomycetota</taxon>
        <taxon>Planctomycetia</taxon>
        <taxon>Pirellulales</taxon>
        <taxon>Lacipirellulaceae</taxon>
        <taxon>Lacipirellula</taxon>
    </lineage>
</organism>
<dbReference type="Proteomes" id="UP000317909">
    <property type="component" value="Chromosome"/>
</dbReference>
<name>A0A517TS01_9BACT</name>
<keyword evidence="1" id="KW-0472">Membrane</keyword>
<sequence>MRNQRKPASQRRGTAVVEAAVVLPVFVLLMFGIIEFGHATMVINLLQSGCRTAARMGSMQGPNTSQVVEKVRQTLGSAIDPNVVNIYVQDASSLDSGGVWPTNDAEVQALPPIEVSEAEPRQMFVVRASVNYNDVSVLPMPFLAGVTLDAQAFMRHE</sequence>
<keyword evidence="1" id="KW-0812">Transmembrane</keyword>
<evidence type="ECO:0000313" key="4">
    <source>
        <dbReference type="Proteomes" id="UP000317909"/>
    </source>
</evidence>
<evidence type="ECO:0000256" key="1">
    <source>
        <dbReference type="SAM" id="Phobius"/>
    </source>
</evidence>
<dbReference type="OrthoDB" id="285451at2"/>
<feature type="domain" description="TadE-like" evidence="2">
    <location>
        <begin position="13"/>
        <end position="55"/>
    </location>
</feature>